<dbReference type="KEGG" id="pasa:BAOM_3073"/>
<reference evidence="1 2" key="1">
    <citation type="submission" date="2018-01" db="EMBL/GenBank/DDBJ databases">
        <title>Bacillus asahii Genome sequencing and assembly.</title>
        <authorList>
            <person name="Jiang H."/>
            <person name="Feng Y."/>
            <person name="Zhao F."/>
            <person name="Lin X."/>
        </authorList>
    </citation>
    <scope>NUCLEOTIDE SEQUENCE [LARGE SCALE GENOMIC DNA]</scope>
    <source>
        <strain evidence="1 2">OM18</strain>
    </source>
</reference>
<gene>
    <name evidence="1" type="ORF">BAOM_3073</name>
</gene>
<dbReference type="AlphaFoldDB" id="A0A3T0KTA3"/>
<protein>
    <submittedName>
        <fullName evidence="1">Uncharacterized protein</fullName>
    </submittedName>
</protein>
<sequence length="53" mass="6475">MNFKQRLKQLFCKHHYWNVLLGENNLTLKRFMNLTEEVIIVQRCEKCGYCVLK</sequence>
<evidence type="ECO:0000313" key="1">
    <source>
        <dbReference type="EMBL" id="AZV43682.1"/>
    </source>
</evidence>
<name>A0A3T0KTA3_9BACI</name>
<evidence type="ECO:0000313" key="2">
    <source>
        <dbReference type="Proteomes" id="UP000283095"/>
    </source>
</evidence>
<dbReference type="Proteomes" id="UP000283095">
    <property type="component" value="Chromosome"/>
</dbReference>
<dbReference type="EMBL" id="CP026095">
    <property type="protein sequence ID" value="AZV43682.1"/>
    <property type="molecule type" value="Genomic_DNA"/>
</dbReference>
<organism evidence="1 2">
    <name type="scientific">Peribacillus asahii</name>
    <dbReference type="NCBI Taxonomy" id="228899"/>
    <lineage>
        <taxon>Bacteria</taxon>
        <taxon>Bacillati</taxon>
        <taxon>Bacillota</taxon>
        <taxon>Bacilli</taxon>
        <taxon>Bacillales</taxon>
        <taxon>Bacillaceae</taxon>
        <taxon>Peribacillus</taxon>
    </lineage>
</organism>
<accession>A0A3T0KTA3</accession>
<proteinExistence type="predicted"/>